<evidence type="ECO:0008006" key="4">
    <source>
        <dbReference type="Google" id="ProtNLM"/>
    </source>
</evidence>
<name>A0A398A723_BRACM</name>
<accession>A0A398A723</accession>
<gene>
    <name evidence="2" type="ORF">BRARA_B00769</name>
</gene>
<evidence type="ECO:0000313" key="2">
    <source>
        <dbReference type="EMBL" id="RID73632.1"/>
    </source>
</evidence>
<dbReference type="EMBL" id="CM010629">
    <property type="protein sequence ID" value="RID73632.1"/>
    <property type="molecule type" value="Genomic_DNA"/>
</dbReference>
<organism evidence="2 3">
    <name type="scientific">Brassica campestris</name>
    <name type="common">Field mustard</name>
    <dbReference type="NCBI Taxonomy" id="3711"/>
    <lineage>
        <taxon>Eukaryota</taxon>
        <taxon>Viridiplantae</taxon>
        <taxon>Streptophyta</taxon>
        <taxon>Embryophyta</taxon>
        <taxon>Tracheophyta</taxon>
        <taxon>Spermatophyta</taxon>
        <taxon>Magnoliopsida</taxon>
        <taxon>eudicotyledons</taxon>
        <taxon>Gunneridae</taxon>
        <taxon>Pentapetalae</taxon>
        <taxon>rosids</taxon>
        <taxon>malvids</taxon>
        <taxon>Brassicales</taxon>
        <taxon>Brassicaceae</taxon>
        <taxon>Brassiceae</taxon>
        <taxon>Brassica</taxon>
    </lineage>
</organism>
<dbReference type="Proteomes" id="UP000264353">
    <property type="component" value="Chromosome A2"/>
</dbReference>
<feature type="compositionally biased region" description="Polar residues" evidence="1">
    <location>
        <begin position="326"/>
        <end position="338"/>
    </location>
</feature>
<reference evidence="2 3" key="1">
    <citation type="submission" date="2018-06" db="EMBL/GenBank/DDBJ databases">
        <title>WGS assembly of Brassica rapa FPsc.</title>
        <authorList>
            <person name="Bowman J."/>
            <person name="Kohchi T."/>
            <person name="Yamato K."/>
            <person name="Jenkins J."/>
            <person name="Shu S."/>
            <person name="Ishizaki K."/>
            <person name="Yamaoka S."/>
            <person name="Nishihama R."/>
            <person name="Nakamura Y."/>
            <person name="Berger F."/>
            <person name="Adam C."/>
            <person name="Aki S."/>
            <person name="Althoff F."/>
            <person name="Araki T."/>
            <person name="Arteaga-Vazquez M."/>
            <person name="Balasubrmanian S."/>
            <person name="Bauer D."/>
            <person name="Boehm C."/>
            <person name="Briginshaw L."/>
            <person name="Caballero-Perez J."/>
            <person name="Catarino B."/>
            <person name="Chen F."/>
            <person name="Chiyoda S."/>
            <person name="Chovatia M."/>
            <person name="Davies K."/>
            <person name="Delmans M."/>
            <person name="Demura T."/>
            <person name="Dierschke T."/>
            <person name="Dolan L."/>
            <person name="Dorantes-Acosta A."/>
            <person name="Eklund D."/>
            <person name="Florent S."/>
            <person name="Flores-Sandoval E."/>
            <person name="Fujiyama A."/>
            <person name="Fukuzawa H."/>
            <person name="Galik B."/>
            <person name="Grimanelli D."/>
            <person name="Grimwood J."/>
            <person name="Grossniklaus U."/>
            <person name="Hamada T."/>
            <person name="Haseloff J."/>
            <person name="Hetherington A."/>
            <person name="Higo A."/>
            <person name="Hirakawa Y."/>
            <person name="Hundley H."/>
            <person name="Ikeda Y."/>
            <person name="Inoue K."/>
            <person name="Inoue S."/>
            <person name="Ishida S."/>
            <person name="Jia Q."/>
            <person name="Kakita M."/>
            <person name="Kanazawa T."/>
            <person name="Kawai Y."/>
            <person name="Kawashima T."/>
            <person name="Kennedy M."/>
            <person name="Kinose K."/>
            <person name="Kinoshita T."/>
            <person name="Kohara Y."/>
            <person name="Koide E."/>
            <person name="Komatsu K."/>
            <person name="Kopischke S."/>
            <person name="Kubo M."/>
            <person name="Kyozuka J."/>
            <person name="Lagercrantz U."/>
            <person name="Lin S."/>
            <person name="Lindquist E."/>
            <person name="Lipzen A."/>
            <person name="Lu C."/>
            <person name="Luna E."/>
            <person name="Martienssen R."/>
            <person name="Minamino N."/>
            <person name="Mizutani M."/>
            <person name="Mizutani M."/>
            <person name="Mochizuki N."/>
            <person name="Monte I."/>
            <person name="Mosher R."/>
            <person name="Nagasaki H."/>
            <person name="Nakagami H."/>
            <person name="Naramoto S."/>
            <person name="Nishitani K."/>
            <person name="Ohtani M."/>
            <person name="Okamoto T."/>
            <person name="Okumura M."/>
            <person name="Phillips J."/>
            <person name="Pollak B."/>
            <person name="Reinders A."/>
            <person name="Roevekamp M."/>
            <person name="Sano R."/>
            <person name="Sawa S."/>
            <person name="Schmid M."/>
            <person name="Shirakawa M."/>
            <person name="Solano R."/>
            <person name="Spunde A."/>
            <person name="Suetsugu N."/>
            <person name="Sugano S."/>
            <person name="Sugiyama A."/>
            <person name="Sun R."/>
            <person name="Suzuki Y."/>
            <person name="Takenaka M."/>
            <person name="Takezawa D."/>
            <person name="Tomogane H."/>
            <person name="Tsuzuki M."/>
            <person name="Ueda T."/>
            <person name="Umeda M."/>
            <person name="Ward J."/>
            <person name="Watanabe Y."/>
            <person name="Yazaki K."/>
            <person name="Yokoyama R."/>
            <person name="Yoshitake Y."/>
            <person name="Yotsui I."/>
            <person name="Zachgo S."/>
            <person name="Schmutz J."/>
        </authorList>
    </citation>
    <scope>NUCLEOTIDE SEQUENCE [LARGE SCALE GENOMIC DNA]</scope>
    <source>
        <strain evidence="3">cv. B-3</strain>
    </source>
</reference>
<dbReference type="PANTHER" id="PTHR13309:SF0">
    <property type="entry name" value="FMR1-INTERACTING PROTEIN NUFIP1"/>
    <property type="match status" value="1"/>
</dbReference>
<dbReference type="GO" id="GO:0003723">
    <property type="term" value="F:RNA binding"/>
    <property type="evidence" value="ECO:0007669"/>
    <property type="project" value="InterPro"/>
</dbReference>
<dbReference type="PANTHER" id="PTHR13309">
    <property type="entry name" value="NUCLEAR FRAGILE X MENTAL RETARDATION PROTEIN INTERACTING PROTEIN 1"/>
    <property type="match status" value="1"/>
</dbReference>
<protein>
    <recommendedName>
        <fullName evidence="4">FMR1-interacting protein 1 conserved domain-containing protein</fullName>
    </recommendedName>
</protein>
<evidence type="ECO:0000256" key="1">
    <source>
        <dbReference type="SAM" id="MobiDB-lite"/>
    </source>
</evidence>
<evidence type="ECO:0000313" key="3">
    <source>
        <dbReference type="Proteomes" id="UP000264353"/>
    </source>
</evidence>
<dbReference type="AlphaFoldDB" id="A0A398A723"/>
<proteinExistence type="predicted"/>
<sequence length="418" mass="47523">MLRPLENRPNNGYHNQHQYNGYQPLVNPHPMMMPNMPMHPHFFNNLNIPQQFHQFGLPNHINQLLPNLLGNLLGGHSLPPLVHPTFFQPSLLDPFAFTSQPQGNSFNSLPYLPVPTPHQNHQMHPPGFSEPRPQVQSVGNVNNTNVTSNSKVNDFGNKYTKQQKFKGTGQGFQKSHLHQADNPKKKFGFNKDQIGKRLKKMATELDGSDADNIAKEKKSYQLCFDFSPREGHTFGPILQKKLTNGVELGVRIIQLNSILRRLEQPAIPLSPPFDPLTYLQNVKENASGYYHDKEAKMGRLDGKKGRFQNKRGSSGKDKFSKKPKIQDNNSSQESSITTEQPTLLEKLLSADIKRDKSQLLQVFHVMVMNSFFKESPEQPLKLPLVMVEETGCEHDKDDPTSEVLFDDESMTIVVMMWL</sequence>
<feature type="region of interest" description="Disordered" evidence="1">
    <location>
        <begin position="300"/>
        <end position="338"/>
    </location>
</feature>
<dbReference type="InterPro" id="IPR039136">
    <property type="entry name" value="NUFIP1-like"/>
</dbReference>